<dbReference type="InterPro" id="IPR052707">
    <property type="entry name" value="OsmC_Ohr_Peroxiredoxin"/>
</dbReference>
<dbReference type="AlphaFoldDB" id="A0A2V5LGV8"/>
<reference evidence="1 2" key="1">
    <citation type="submission" date="2018-05" db="EMBL/GenBank/DDBJ databases">
        <title>Genetic diversity of glacier-inhabiting Cryobacterium bacteria in China and description of Cryobacterium mengkeensis sp. nov. and Arthrobacter glacialis sp. nov.</title>
        <authorList>
            <person name="Liu Q."/>
            <person name="Xin Y.-H."/>
        </authorList>
    </citation>
    <scope>NUCLEOTIDE SEQUENCE [LARGE SCALE GENOMIC DNA]</scope>
    <source>
        <strain evidence="1 2">LI2</strain>
    </source>
</reference>
<keyword evidence="2" id="KW-1185">Reference proteome</keyword>
<dbReference type="RefSeq" id="WP_110502223.1">
    <property type="nucleotide sequence ID" value="NZ_QJVD01000021.1"/>
</dbReference>
<name>A0A2V5LGV8_9MICC</name>
<dbReference type="Proteomes" id="UP000247832">
    <property type="component" value="Unassembled WGS sequence"/>
</dbReference>
<dbReference type="OrthoDB" id="9795405at2"/>
<dbReference type="SUPFAM" id="SSF82784">
    <property type="entry name" value="OsmC-like"/>
    <property type="match status" value="1"/>
</dbReference>
<dbReference type="EMBL" id="QJVD01000021">
    <property type="protein sequence ID" value="PYI65770.1"/>
    <property type="molecule type" value="Genomic_DNA"/>
</dbReference>
<dbReference type="PANTHER" id="PTHR42830">
    <property type="entry name" value="OSMOTICALLY INDUCIBLE FAMILY PROTEIN"/>
    <property type="match status" value="1"/>
</dbReference>
<dbReference type="Pfam" id="PF02566">
    <property type="entry name" value="OsmC"/>
    <property type="match status" value="1"/>
</dbReference>
<proteinExistence type="predicted"/>
<organism evidence="1 2">
    <name type="scientific">Arthrobacter livingstonensis</name>
    <dbReference type="NCBI Taxonomy" id="670078"/>
    <lineage>
        <taxon>Bacteria</taxon>
        <taxon>Bacillati</taxon>
        <taxon>Actinomycetota</taxon>
        <taxon>Actinomycetes</taxon>
        <taxon>Micrococcales</taxon>
        <taxon>Micrococcaceae</taxon>
        <taxon>Arthrobacter</taxon>
    </lineage>
</organism>
<gene>
    <name evidence="1" type="ORF">CVV68_17165</name>
</gene>
<sequence>MSQSEHHYEVNVFWTGNRGAGTSGYRDYGRDHSVTAVGLPTLLGSADRTFHGDRERWNPELLLVTALSQCHMLSFLHVAVLHGVVVTKYEDAATGTMVLNPDGSGQFSSVTLHPKISVAEPGMEELALTLHAEASRKCFIARSVNFPVHHEPGLAPPTLD</sequence>
<dbReference type="InterPro" id="IPR015946">
    <property type="entry name" value="KH_dom-like_a/b"/>
</dbReference>
<dbReference type="InterPro" id="IPR003718">
    <property type="entry name" value="OsmC/Ohr_fam"/>
</dbReference>
<dbReference type="InterPro" id="IPR036102">
    <property type="entry name" value="OsmC/Ohrsf"/>
</dbReference>
<protein>
    <submittedName>
        <fullName evidence="1">Peroxiredoxin</fullName>
    </submittedName>
</protein>
<evidence type="ECO:0000313" key="1">
    <source>
        <dbReference type="EMBL" id="PYI65770.1"/>
    </source>
</evidence>
<evidence type="ECO:0000313" key="2">
    <source>
        <dbReference type="Proteomes" id="UP000247832"/>
    </source>
</evidence>
<dbReference type="Gene3D" id="3.30.300.20">
    <property type="match status" value="1"/>
</dbReference>
<accession>A0A2V5LGV8</accession>
<comment type="caution">
    <text evidence="1">The sequence shown here is derived from an EMBL/GenBank/DDBJ whole genome shotgun (WGS) entry which is preliminary data.</text>
</comment>
<dbReference type="PANTHER" id="PTHR42830:SF2">
    <property type="entry name" value="OSMC_OHR FAMILY PROTEIN"/>
    <property type="match status" value="1"/>
</dbReference>